<dbReference type="Gene3D" id="3.40.50.2300">
    <property type="match status" value="1"/>
</dbReference>
<dbReference type="Gene3D" id="2.40.50.1020">
    <property type="entry name" value="LytTr DNA-binding domain"/>
    <property type="match status" value="1"/>
</dbReference>
<evidence type="ECO:0000259" key="3">
    <source>
        <dbReference type="PROSITE" id="PS50110"/>
    </source>
</evidence>
<dbReference type="PANTHER" id="PTHR48111">
    <property type="entry name" value="REGULATOR OF RPOS"/>
    <property type="match status" value="1"/>
</dbReference>
<dbReference type="Proteomes" id="UP001378956">
    <property type="component" value="Unassembled WGS sequence"/>
</dbReference>
<feature type="domain" description="Response regulatory" evidence="3">
    <location>
        <begin position="2"/>
        <end position="113"/>
    </location>
</feature>
<organism evidence="5 6">
    <name type="scientific">Pedobacter panaciterrae</name>
    <dbReference type="NCBI Taxonomy" id="363849"/>
    <lineage>
        <taxon>Bacteria</taxon>
        <taxon>Pseudomonadati</taxon>
        <taxon>Bacteroidota</taxon>
        <taxon>Sphingobacteriia</taxon>
        <taxon>Sphingobacteriales</taxon>
        <taxon>Sphingobacteriaceae</taxon>
        <taxon>Pedobacter</taxon>
    </lineage>
</organism>
<evidence type="ECO:0000313" key="5">
    <source>
        <dbReference type="EMBL" id="MEJ2905297.1"/>
    </source>
</evidence>
<dbReference type="Pfam" id="PF04397">
    <property type="entry name" value="LytTR"/>
    <property type="match status" value="1"/>
</dbReference>
<evidence type="ECO:0000259" key="4">
    <source>
        <dbReference type="PROSITE" id="PS50930"/>
    </source>
</evidence>
<dbReference type="Pfam" id="PF00072">
    <property type="entry name" value="Response_reg"/>
    <property type="match status" value="1"/>
</dbReference>
<reference evidence="5 6" key="1">
    <citation type="submission" date="2024-03" db="EMBL/GenBank/DDBJ databases">
        <title>Sequence of Lycoming College Course Isolates.</title>
        <authorList>
            <person name="Plotts O."/>
            <person name="Newman J."/>
        </authorList>
    </citation>
    <scope>NUCLEOTIDE SEQUENCE [LARGE SCALE GENOMIC DNA]</scope>
    <source>
        <strain evidence="5 6">CJB-3</strain>
    </source>
</reference>
<dbReference type="SUPFAM" id="SSF52172">
    <property type="entry name" value="CheY-like"/>
    <property type="match status" value="1"/>
</dbReference>
<evidence type="ECO:0000313" key="6">
    <source>
        <dbReference type="Proteomes" id="UP001378956"/>
    </source>
</evidence>
<dbReference type="GO" id="GO:0003677">
    <property type="term" value="F:DNA binding"/>
    <property type="evidence" value="ECO:0007669"/>
    <property type="project" value="UniProtKB-KW"/>
</dbReference>
<dbReference type="PANTHER" id="PTHR48111:SF17">
    <property type="entry name" value="TRANSCRIPTIONAL REGULATORY PROTEIN YPDB"/>
    <property type="match status" value="1"/>
</dbReference>
<feature type="modified residue" description="4-aspartylphosphate" evidence="2">
    <location>
        <position position="53"/>
    </location>
</feature>
<dbReference type="RefSeq" id="WP_288882746.1">
    <property type="nucleotide sequence ID" value="NZ_CBFGNQ010000009.1"/>
</dbReference>
<evidence type="ECO:0000256" key="1">
    <source>
        <dbReference type="ARBA" id="ARBA00023125"/>
    </source>
</evidence>
<dbReference type="InterPro" id="IPR039420">
    <property type="entry name" value="WalR-like"/>
</dbReference>
<dbReference type="SMART" id="SM00448">
    <property type="entry name" value="REC"/>
    <property type="match status" value="1"/>
</dbReference>
<keyword evidence="6" id="KW-1185">Reference proteome</keyword>
<keyword evidence="2" id="KW-0597">Phosphoprotein</keyword>
<dbReference type="InterPro" id="IPR007492">
    <property type="entry name" value="LytTR_DNA-bd_dom"/>
</dbReference>
<gene>
    <name evidence="5" type="ORF">WAE58_22815</name>
</gene>
<comment type="caution">
    <text evidence="5">The sequence shown here is derived from an EMBL/GenBank/DDBJ whole genome shotgun (WGS) entry which is preliminary data.</text>
</comment>
<feature type="domain" description="HTH LytTR-type" evidence="4">
    <location>
        <begin position="140"/>
        <end position="207"/>
    </location>
</feature>
<proteinExistence type="predicted"/>
<dbReference type="PROSITE" id="PS50930">
    <property type="entry name" value="HTH_LYTTR"/>
    <property type="match status" value="1"/>
</dbReference>
<evidence type="ECO:0000256" key="2">
    <source>
        <dbReference type="PROSITE-ProRule" id="PRU00169"/>
    </source>
</evidence>
<dbReference type="PROSITE" id="PS50110">
    <property type="entry name" value="RESPONSE_REGULATORY"/>
    <property type="match status" value="1"/>
</dbReference>
<name>A0ABU8NUW9_9SPHI</name>
<protein>
    <submittedName>
        <fullName evidence="5">LytTR family DNA-binding domain-containing protein</fullName>
    </submittedName>
</protein>
<keyword evidence="1 5" id="KW-0238">DNA-binding</keyword>
<dbReference type="SMART" id="SM00850">
    <property type="entry name" value="LytTR"/>
    <property type="match status" value="1"/>
</dbReference>
<dbReference type="EMBL" id="JBBEUB010000011">
    <property type="protein sequence ID" value="MEJ2905297.1"/>
    <property type="molecule type" value="Genomic_DNA"/>
</dbReference>
<sequence>MNCILIDDESPALKLLEDNVRQIPYLNVVASIRSPMQLFDLIKAQQIDLLFLDIQMPGINGLELLRSLKQPPMVIMVTAYPEHALDGFNLDVVDYLVKPVQFSRFFKAVEKARELYQVRQVKPKPAQPENDHVFVNANYSLVKVRMQDITFIEGLKDYVRINIQDGKQVITRMGLKGVEEKLSSGRFMRIHKSYIISLEKIESVQKTQVIIAGTEIPIGEGYRHTLQAYVNGKNL</sequence>
<dbReference type="InterPro" id="IPR011006">
    <property type="entry name" value="CheY-like_superfamily"/>
</dbReference>
<dbReference type="InterPro" id="IPR001789">
    <property type="entry name" value="Sig_transdc_resp-reg_receiver"/>
</dbReference>
<accession>A0ABU8NUW9</accession>